<dbReference type="STRING" id="1280950.HJO_05870"/>
<dbReference type="GO" id="GO:0071555">
    <property type="term" value="P:cell wall organization"/>
    <property type="evidence" value="ECO:0007669"/>
    <property type="project" value="InterPro"/>
</dbReference>
<dbReference type="InterPro" id="IPR050643">
    <property type="entry name" value="Periplasmic_pilus_chap"/>
</dbReference>
<dbReference type="AlphaFoldDB" id="A0A059FRR4"/>
<dbReference type="RefSeq" id="WP_035614911.1">
    <property type="nucleotide sequence ID" value="NZ_ARYK01000002.1"/>
</dbReference>
<dbReference type="OrthoDB" id="369595at2"/>
<dbReference type="PATRIC" id="fig|1280950.3.peg.1183"/>
<dbReference type="InterPro" id="IPR016147">
    <property type="entry name" value="Pili_assmbl_chaperone_N"/>
</dbReference>
<keyword evidence="1" id="KW-0732">Signal</keyword>
<evidence type="ECO:0000259" key="2">
    <source>
        <dbReference type="Pfam" id="PF00345"/>
    </source>
</evidence>
<evidence type="ECO:0000256" key="1">
    <source>
        <dbReference type="SAM" id="SignalP"/>
    </source>
</evidence>
<sequence length="239" mass="25915">MRTLIAAFALTATFLVFGCAAHASLRVNPLIIELSPDSQNTSSVVEITNVTDKDIPLEISVVQRTVVDSAEVDVPADDDFVIFPPQLILPAGETQVLRLQWLGTNVSGMSESFYVRVTQIPAELDPGKSGVRISYQFGISVHVTPRGVSADLQAVSLVPVAKDGVQGFELTVRNNGTKYARLSEHDIRIGSGIDLSREEVRETIGTGFLLPGQERVFFIPHEGEIPDDLTADLVYRGAL</sequence>
<keyword evidence="4" id="KW-1185">Reference proteome</keyword>
<dbReference type="InterPro" id="IPR013783">
    <property type="entry name" value="Ig-like_fold"/>
</dbReference>
<dbReference type="PANTHER" id="PTHR30251:SF4">
    <property type="entry name" value="SLR1668 PROTEIN"/>
    <property type="match status" value="1"/>
</dbReference>
<organism evidence="3 4">
    <name type="scientific">Hyphomonas johnsonii MHS-2</name>
    <dbReference type="NCBI Taxonomy" id="1280950"/>
    <lineage>
        <taxon>Bacteria</taxon>
        <taxon>Pseudomonadati</taxon>
        <taxon>Pseudomonadota</taxon>
        <taxon>Alphaproteobacteria</taxon>
        <taxon>Hyphomonadales</taxon>
        <taxon>Hyphomonadaceae</taxon>
        <taxon>Hyphomonas</taxon>
    </lineage>
</organism>
<evidence type="ECO:0000313" key="4">
    <source>
        <dbReference type="Proteomes" id="UP000025171"/>
    </source>
</evidence>
<dbReference type="EMBL" id="ARYK01000002">
    <property type="protein sequence ID" value="KCZ93359.1"/>
    <property type="molecule type" value="Genomic_DNA"/>
</dbReference>
<reference evidence="3 4" key="1">
    <citation type="journal article" date="2014" name="Antonie Van Leeuwenhoek">
        <title>Hyphomonas beringensis sp. nov. and Hyphomonas chukchiensis sp. nov., isolated from surface seawater of the Bering Sea and Chukchi Sea.</title>
        <authorList>
            <person name="Li C."/>
            <person name="Lai Q."/>
            <person name="Li G."/>
            <person name="Dong C."/>
            <person name="Wang J."/>
            <person name="Liao Y."/>
            <person name="Shao Z."/>
        </authorList>
    </citation>
    <scope>NUCLEOTIDE SEQUENCE [LARGE SCALE GENOMIC DNA]</scope>
    <source>
        <strain evidence="3 4">MHS-2</strain>
    </source>
</reference>
<protein>
    <recommendedName>
        <fullName evidence="2">Pili assembly chaperone N-terminal domain-containing protein</fullName>
    </recommendedName>
</protein>
<feature type="domain" description="Pili assembly chaperone N-terminal" evidence="2">
    <location>
        <begin position="39"/>
        <end position="148"/>
    </location>
</feature>
<feature type="signal peptide" evidence="1">
    <location>
        <begin position="1"/>
        <end position="23"/>
    </location>
</feature>
<dbReference type="InterPro" id="IPR008962">
    <property type="entry name" value="PapD-like_sf"/>
</dbReference>
<dbReference type="Pfam" id="PF00345">
    <property type="entry name" value="PapD_N"/>
    <property type="match status" value="1"/>
</dbReference>
<dbReference type="Gene3D" id="2.60.40.10">
    <property type="entry name" value="Immunoglobulins"/>
    <property type="match status" value="1"/>
</dbReference>
<accession>A0A059FRR4</accession>
<proteinExistence type="predicted"/>
<dbReference type="Proteomes" id="UP000025171">
    <property type="component" value="Unassembled WGS sequence"/>
</dbReference>
<dbReference type="eggNOG" id="COG3121">
    <property type="taxonomic scope" value="Bacteria"/>
</dbReference>
<dbReference type="SUPFAM" id="SSF49354">
    <property type="entry name" value="PapD-like"/>
    <property type="match status" value="1"/>
</dbReference>
<dbReference type="PANTHER" id="PTHR30251">
    <property type="entry name" value="PILUS ASSEMBLY CHAPERONE"/>
    <property type="match status" value="1"/>
</dbReference>
<dbReference type="PROSITE" id="PS51257">
    <property type="entry name" value="PROKAR_LIPOPROTEIN"/>
    <property type="match status" value="1"/>
</dbReference>
<gene>
    <name evidence="3" type="ORF">HJO_05870</name>
</gene>
<feature type="chain" id="PRO_5001577645" description="Pili assembly chaperone N-terminal domain-containing protein" evidence="1">
    <location>
        <begin position="24"/>
        <end position="239"/>
    </location>
</feature>
<evidence type="ECO:0000313" key="3">
    <source>
        <dbReference type="EMBL" id="KCZ93359.1"/>
    </source>
</evidence>
<comment type="caution">
    <text evidence="3">The sequence shown here is derived from an EMBL/GenBank/DDBJ whole genome shotgun (WGS) entry which is preliminary data.</text>
</comment>
<dbReference type="GO" id="GO:0030288">
    <property type="term" value="C:outer membrane-bounded periplasmic space"/>
    <property type="evidence" value="ECO:0007669"/>
    <property type="project" value="InterPro"/>
</dbReference>
<name>A0A059FRR4_9PROT</name>